<evidence type="ECO:0000313" key="1">
    <source>
        <dbReference type="EMBL" id="EAS34650.2"/>
    </source>
</evidence>
<dbReference type="OMA" id="CEECEIQ"/>
<dbReference type="EMBL" id="GG704911">
    <property type="protein sequence ID" value="EAS34650.2"/>
    <property type="molecule type" value="Genomic_DNA"/>
</dbReference>
<dbReference type="OrthoDB" id="10339189at2759"/>
<dbReference type="RefSeq" id="XP_001246233.2">
    <property type="nucleotide sequence ID" value="XM_001246232.2"/>
</dbReference>
<sequence length="174" mass="20397">MKLPHNHYHDVLCSLEPKVRDELQQHEQCEIQKLKDSYMRSLQEWKKHSQESKSELSSQTFFKKSHINWIIVIFPALLDLIKTEQCKLKLTNEKMMENGWHAGGDKKTLYIHAINTLANSSFKYHVIQHILQGMGRDYCGCPEKIVILTEFFCMWLQKQGYCVAAVYSSMSVED</sequence>
<evidence type="ECO:0000313" key="2">
    <source>
        <dbReference type="Proteomes" id="UP000001261"/>
    </source>
</evidence>
<reference evidence="2" key="2">
    <citation type="journal article" date="2010" name="Genome Res.">
        <title>Population genomic sequencing of Coccidioides fungi reveals recent hybridization and transposon control.</title>
        <authorList>
            <person name="Neafsey D.E."/>
            <person name="Barker B.M."/>
            <person name="Sharpton T.J."/>
            <person name="Stajich J.E."/>
            <person name="Park D.J."/>
            <person name="Whiston E."/>
            <person name="Hung C.-Y."/>
            <person name="McMahan C."/>
            <person name="White J."/>
            <person name="Sykes S."/>
            <person name="Heiman D."/>
            <person name="Young S."/>
            <person name="Zeng Q."/>
            <person name="Abouelleil A."/>
            <person name="Aftuck L."/>
            <person name="Bessette D."/>
            <person name="Brown A."/>
            <person name="FitzGerald M."/>
            <person name="Lui A."/>
            <person name="Macdonald J.P."/>
            <person name="Priest M."/>
            <person name="Orbach M.J."/>
            <person name="Galgiani J.N."/>
            <person name="Kirkland T.N."/>
            <person name="Cole G.T."/>
            <person name="Birren B.W."/>
            <person name="Henn M.R."/>
            <person name="Taylor J.W."/>
            <person name="Rounsley S.D."/>
        </authorList>
    </citation>
    <scope>GENOME REANNOTATION</scope>
    <source>
        <strain evidence="2">RS</strain>
    </source>
</reference>
<gene>
    <name evidence="1" type="ORF">CIMG_12921</name>
</gene>
<dbReference type="STRING" id="246410.A0A0E1RZ36"/>
<dbReference type="AlphaFoldDB" id="A0A0E1RZ36"/>
<protein>
    <submittedName>
        <fullName evidence="1">Transcription termination factor 2</fullName>
    </submittedName>
</protein>
<name>A0A0E1RZ36_COCIM</name>
<dbReference type="Proteomes" id="UP000001261">
    <property type="component" value="Unassembled WGS sequence"/>
</dbReference>
<accession>A0A0E1RZ36</accession>
<dbReference type="VEuPathDB" id="FungiDB:CIMG_12921"/>
<proteinExistence type="predicted"/>
<dbReference type="InParanoid" id="A0A0E1RZ36"/>
<dbReference type="GeneID" id="24164548"/>
<reference evidence="2" key="1">
    <citation type="journal article" date="2009" name="Genome Res.">
        <title>Comparative genomic analyses of the human fungal pathogens Coccidioides and their relatives.</title>
        <authorList>
            <person name="Sharpton T.J."/>
            <person name="Stajich J.E."/>
            <person name="Rounsley S.D."/>
            <person name="Gardner M.J."/>
            <person name="Wortman J.R."/>
            <person name="Jordar V.S."/>
            <person name="Maiti R."/>
            <person name="Kodira C.D."/>
            <person name="Neafsey D.E."/>
            <person name="Zeng Q."/>
            <person name="Hung C.-Y."/>
            <person name="McMahan C."/>
            <person name="Muszewska A."/>
            <person name="Grynberg M."/>
            <person name="Mandel M.A."/>
            <person name="Kellner E.M."/>
            <person name="Barker B.M."/>
            <person name="Galgiani J.N."/>
            <person name="Orbach M.J."/>
            <person name="Kirkland T.N."/>
            <person name="Cole G.T."/>
            <person name="Henn M.R."/>
            <person name="Birren B.W."/>
            <person name="Taylor J.W."/>
        </authorList>
    </citation>
    <scope>NUCLEOTIDE SEQUENCE [LARGE SCALE GENOMIC DNA]</scope>
    <source>
        <strain evidence="2">RS</strain>
    </source>
</reference>
<keyword evidence="2" id="KW-1185">Reference proteome</keyword>
<organism evidence="1 2">
    <name type="scientific">Coccidioides immitis (strain RS)</name>
    <name type="common">Valley fever fungus</name>
    <dbReference type="NCBI Taxonomy" id="246410"/>
    <lineage>
        <taxon>Eukaryota</taxon>
        <taxon>Fungi</taxon>
        <taxon>Dikarya</taxon>
        <taxon>Ascomycota</taxon>
        <taxon>Pezizomycotina</taxon>
        <taxon>Eurotiomycetes</taxon>
        <taxon>Eurotiomycetidae</taxon>
        <taxon>Onygenales</taxon>
        <taxon>Onygenaceae</taxon>
        <taxon>Coccidioides</taxon>
    </lineage>
</organism>
<dbReference type="KEGG" id="cim:CIMG_12921"/>